<protein>
    <recommendedName>
        <fullName evidence="2">CENP-V/GFA domain-containing protein</fullName>
    </recommendedName>
</protein>
<sequence>MTSDAEHSSEINGSCLCASIRYIFHFNGIHVWPPKVIPEISAFPTYTEYRSPEKCLGGFCLRCGSSLLWRTEARPEEINFGKSTGDTVGPTRKSDVGETLGIPTDGQHYYGNVITGMALQLLGSTSNLPILRSFSRQ</sequence>
<accession>A0A5N7C3P8</accession>
<dbReference type="InterPro" id="IPR011057">
    <property type="entry name" value="Mss4-like_sf"/>
</dbReference>
<dbReference type="SUPFAM" id="SSF51316">
    <property type="entry name" value="Mss4-like"/>
    <property type="match status" value="1"/>
</dbReference>
<dbReference type="OrthoDB" id="6329284at2759"/>
<gene>
    <name evidence="1" type="ORF">BDV23DRAFT_173697</name>
</gene>
<evidence type="ECO:0008006" key="2">
    <source>
        <dbReference type="Google" id="ProtNLM"/>
    </source>
</evidence>
<dbReference type="AlphaFoldDB" id="A0A5N7C3P8"/>
<dbReference type="EMBL" id="ML735275">
    <property type="protein sequence ID" value="KAE8388696.1"/>
    <property type="molecule type" value="Genomic_DNA"/>
</dbReference>
<organism evidence="1">
    <name type="scientific">Petromyces alliaceus</name>
    <name type="common">Aspergillus alliaceus</name>
    <dbReference type="NCBI Taxonomy" id="209559"/>
    <lineage>
        <taxon>Eukaryota</taxon>
        <taxon>Fungi</taxon>
        <taxon>Dikarya</taxon>
        <taxon>Ascomycota</taxon>
        <taxon>Pezizomycotina</taxon>
        <taxon>Eurotiomycetes</taxon>
        <taxon>Eurotiomycetidae</taxon>
        <taxon>Eurotiales</taxon>
        <taxon>Aspergillaceae</taxon>
        <taxon>Aspergillus</taxon>
        <taxon>Aspergillus subgen. Circumdati</taxon>
    </lineage>
</organism>
<name>A0A5N7C3P8_PETAA</name>
<proteinExistence type="predicted"/>
<dbReference type="Proteomes" id="UP000326877">
    <property type="component" value="Unassembled WGS sequence"/>
</dbReference>
<reference evidence="1" key="1">
    <citation type="submission" date="2019-04" db="EMBL/GenBank/DDBJ databases">
        <title>Friends and foes A comparative genomics studyof 23 Aspergillus species from section Flavi.</title>
        <authorList>
            <consortium name="DOE Joint Genome Institute"/>
            <person name="Kjaerbolling I."/>
            <person name="Vesth T."/>
            <person name="Frisvad J.C."/>
            <person name="Nybo J.L."/>
            <person name="Theobald S."/>
            <person name="Kildgaard S."/>
            <person name="Isbrandt T."/>
            <person name="Kuo A."/>
            <person name="Sato A."/>
            <person name="Lyhne E.K."/>
            <person name="Kogle M.E."/>
            <person name="Wiebenga A."/>
            <person name="Kun R.S."/>
            <person name="Lubbers R.J."/>
            <person name="Makela M.R."/>
            <person name="Barry K."/>
            <person name="Chovatia M."/>
            <person name="Clum A."/>
            <person name="Daum C."/>
            <person name="Haridas S."/>
            <person name="He G."/>
            <person name="LaButti K."/>
            <person name="Lipzen A."/>
            <person name="Mondo S."/>
            <person name="Riley R."/>
            <person name="Salamov A."/>
            <person name="Simmons B.A."/>
            <person name="Magnuson J.K."/>
            <person name="Henrissat B."/>
            <person name="Mortensen U.H."/>
            <person name="Larsen T.O."/>
            <person name="Devries R.P."/>
            <person name="Grigoriev I.V."/>
            <person name="Machida M."/>
            <person name="Baker S.E."/>
            <person name="Andersen M.R."/>
        </authorList>
    </citation>
    <scope>NUCLEOTIDE SEQUENCE [LARGE SCALE GENOMIC DNA]</scope>
    <source>
        <strain evidence="1">IBT 14317</strain>
    </source>
</reference>
<evidence type="ECO:0000313" key="1">
    <source>
        <dbReference type="EMBL" id="KAE8388696.1"/>
    </source>
</evidence>